<dbReference type="PANTHER" id="PTHR23294">
    <property type="entry name" value="ET TRANSLATION PRODUCT-RELATED"/>
    <property type="match status" value="1"/>
</dbReference>
<feature type="signal peptide" evidence="6">
    <location>
        <begin position="1"/>
        <end position="18"/>
    </location>
</feature>
<dbReference type="Pfam" id="PF05978">
    <property type="entry name" value="UNC-93"/>
    <property type="match status" value="1"/>
</dbReference>
<feature type="transmembrane region" description="Helical" evidence="5">
    <location>
        <begin position="66"/>
        <end position="84"/>
    </location>
</feature>
<evidence type="ECO:0000256" key="3">
    <source>
        <dbReference type="ARBA" id="ARBA00022989"/>
    </source>
</evidence>
<evidence type="ECO:0000256" key="5">
    <source>
        <dbReference type="SAM" id="Phobius"/>
    </source>
</evidence>
<dbReference type="OrthoDB" id="196103at2759"/>
<evidence type="ECO:0000313" key="8">
    <source>
        <dbReference type="Proteomes" id="UP000054466"/>
    </source>
</evidence>
<keyword evidence="6" id="KW-0732">Signal</keyword>
<organism evidence="7 8">
    <name type="scientific">Cladophialophora immunda</name>
    <dbReference type="NCBI Taxonomy" id="569365"/>
    <lineage>
        <taxon>Eukaryota</taxon>
        <taxon>Fungi</taxon>
        <taxon>Dikarya</taxon>
        <taxon>Ascomycota</taxon>
        <taxon>Pezizomycotina</taxon>
        <taxon>Eurotiomycetes</taxon>
        <taxon>Chaetothyriomycetidae</taxon>
        <taxon>Chaetothyriales</taxon>
        <taxon>Herpotrichiellaceae</taxon>
        <taxon>Cladophialophora</taxon>
    </lineage>
</organism>
<feature type="chain" id="PRO_5002255170" description="Major facilitator superfamily (MFS) profile domain-containing protein" evidence="6">
    <location>
        <begin position="19"/>
        <end position="462"/>
    </location>
</feature>
<dbReference type="GeneID" id="27344151"/>
<dbReference type="RefSeq" id="XP_016249336.1">
    <property type="nucleotide sequence ID" value="XM_016391817.1"/>
</dbReference>
<feature type="transmembrane region" description="Helical" evidence="5">
    <location>
        <begin position="359"/>
        <end position="381"/>
    </location>
</feature>
<accession>A0A0D2CFW9</accession>
<feature type="transmembrane region" description="Helical" evidence="5">
    <location>
        <begin position="254"/>
        <end position="271"/>
    </location>
</feature>
<dbReference type="HOGENOM" id="CLU_030884_0_0_1"/>
<evidence type="ECO:0000313" key="7">
    <source>
        <dbReference type="EMBL" id="KIW29120.1"/>
    </source>
</evidence>
<dbReference type="GO" id="GO:0016020">
    <property type="term" value="C:membrane"/>
    <property type="evidence" value="ECO:0007669"/>
    <property type="project" value="UniProtKB-SubCell"/>
</dbReference>
<evidence type="ECO:0000256" key="6">
    <source>
        <dbReference type="SAM" id="SignalP"/>
    </source>
</evidence>
<proteinExistence type="predicted"/>
<dbReference type="AlphaFoldDB" id="A0A0D2CFW9"/>
<feature type="transmembrane region" description="Helical" evidence="5">
    <location>
        <begin position="393"/>
        <end position="415"/>
    </location>
</feature>
<name>A0A0D2CFW9_9EURO</name>
<evidence type="ECO:0000256" key="2">
    <source>
        <dbReference type="ARBA" id="ARBA00022692"/>
    </source>
</evidence>
<dbReference type="InterPro" id="IPR010291">
    <property type="entry name" value="Ion_channel_UNC-93"/>
</dbReference>
<feature type="transmembrane region" description="Helical" evidence="5">
    <location>
        <begin position="40"/>
        <end position="59"/>
    </location>
</feature>
<dbReference type="VEuPathDB" id="FungiDB:PV07_04957"/>
<dbReference type="EMBL" id="KN847042">
    <property type="protein sequence ID" value="KIW29120.1"/>
    <property type="molecule type" value="Genomic_DNA"/>
</dbReference>
<gene>
    <name evidence="7" type="ORF">PV07_04957</name>
</gene>
<evidence type="ECO:0008006" key="9">
    <source>
        <dbReference type="Google" id="ProtNLM"/>
    </source>
</evidence>
<feature type="transmembrane region" description="Helical" evidence="5">
    <location>
        <begin position="90"/>
        <end position="115"/>
    </location>
</feature>
<reference evidence="7 8" key="1">
    <citation type="submission" date="2015-01" db="EMBL/GenBank/DDBJ databases">
        <title>The Genome Sequence of Cladophialophora immunda CBS83496.</title>
        <authorList>
            <consortium name="The Broad Institute Genomics Platform"/>
            <person name="Cuomo C."/>
            <person name="de Hoog S."/>
            <person name="Gorbushina A."/>
            <person name="Stielow B."/>
            <person name="Teixiera M."/>
            <person name="Abouelleil A."/>
            <person name="Chapman S.B."/>
            <person name="Priest M."/>
            <person name="Young S.K."/>
            <person name="Wortman J."/>
            <person name="Nusbaum C."/>
            <person name="Birren B."/>
        </authorList>
    </citation>
    <scope>NUCLEOTIDE SEQUENCE [LARGE SCALE GENOMIC DNA]</scope>
    <source>
        <strain evidence="7 8">CBS 83496</strain>
    </source>
</reference>
<evidence type="ECO:0000256" key="1">
    <source>
        <dbReference type="ARBA" id="ARBA00004141"/>
    </source>
</evidence>
<dbReference type="PANTHER" id="PTHR23294:SF59">
    <property type="entry name" value="UNC93-LIKE PROTEIN C922.05C"/>
    <property type="match status" value="1"/>
</dbReference>
<feature type="transmembrane region" description="Helical" evidence="5">
    <location>
        <begin position="162"/>
        <end position="181"/>
    </location>
</feature>
<feature type="transmembrane region" description="Helical" evidence="5">
    <location>
        <begin position="330"/>
        <end position="352"/>
    </location>
</feature>
<feature type="transmembrane region" description="Helical" evidence="5">
    <location>
        <begin position="127"/>
        <end position="150"/>
    </location>
</feature>
<evidence type="ECO:0000256" key="4">
    <source>
        <dbReference type="ARBA" id="ARBA00023136"/>
    </source>
</evidence>
<dbReference type="Gene3D" id="1.20.1250.20">
    <property type="entry name" value="MFS general substrate transporter like domains"/>
    <property type="match status" value="1"/>
</dbReference>
<feature type="transmembrane region" description="Helical" evidence="5">
    <location>
        <begin position="283"/>
        <end position="304"/>
    </location>
</feature>
<sequence>MSSWACTILFCLPGIYLALTGLGAGGGGPGALHVAVNTNAILYGLFTVFGWIGGTILNLMKPKATVIFGGFGYPLYVGGLWYFDRRGHDWFPYLSGAILGITAGCLWTAASFIAWTYPEEKDKGKYIAIQWGLTSLGGTVGASIAFGISANKTQATGVSDPVYIIFVVIMCCAIVAAAFFIKHPASIVRDDGTHLAEFKPTNTRAELQNLKKTFTDWKLLALTPAFFASEMCLSTTSSLNSYYFNLRTRSLNNVLFQAIMIAGSLGMSFLLDAQQLSRRRRGLIACVTVGVITMGAAAGLIGWMKKYGLDGRLETPPAVDWTDSRFAGGVILYLLWGIVYSTYLCSAGWVVGSLSNDPVVIAMYSGFTKGMGSLGLCICFVMDSQSVTYMTQAIVQLVLYGVGSLTLVYVVVFYLKDTNYFLEESVVVPLHIQQEKQVAIEALEVPADAEEVSADVTRKPSQ</sequence>
<dbReference type="InterPro" id="IPR036259">
    <property type="entry name" value="MFS_trans_sf"/>
</dbReference>
<dbReference type="Proteomes" id="UP000054466">
    <property type="component" value="Unassembled WGS sequence"/>
</dbReference>
<keyword evidence="8" id="KW-1185">Reference proteome</keyword>
<keyword evidence="4 5" id="KW-0472">Membrane</keyword>
<dbReference type="SUPFAM" id="SSF103473">
    <property type="entry name" value="MFS general substrate transporter"/>
    <property type="match status" value="1"/>
</dbReference>
<keyword evidence="2 5" id="KW-0812">Transmembrane</keyword>
<comment type="subcellular location">
    <subcellularLocation>
        <location evidence="1">Membrane</location>
        <topology evidence="1">Multi-pass membrane protein</topology>
    </subcellularLocation>
</comment>
<dbReference type="InterPro" id="IPR051617">
    <property type="entry name" value="UNC-93-like_regulator"/>
</dbReference>
<keyword evidence="3 5" id="KW-1133">Transmembrane helix</keyword>
<protein>
    <recommendedName>
        <fullName evidence="9">Major facilitator superfamily (MFS) profile domain-containing protein</fullName>
    </recommendedName>
</protein>